<evidence type="ECO:0000256" key="2">
    <source>
        <dbReference type="ARBA" id="ARBA00008488"/>
    </source>
</evidence>
<evidence type="ECO:0000256" key="7">
    <source>
        <dbReference type="SAM" id="Phobius"/>
    </source>
</evidence>
<name>A0A1H0I0Y7_9BACI</name>
<organism evidence="8 9">
    <name type="scientific">Alkalicoccus daliensis</name>
    <dbReference type="NCBI Taxonomy" id="745820"/>
    <lineage>
        <taxon>Bacteria</taxon>
        <taxon>Bacillati</taxon>
        <taxon>Bacillota</taxon>
        <taxon>Bacilli</taxon>
        <taxon>Bacillales</taxon>
        <taxon>Bacillaceae</taxon>
        <taxon>Alkalicoccus</taxon>
    </lineage>
</organism>
<evidence type="ECO:0000313" key="9">
    <source>
        <dbReference type="Proteomes" id="UP000198778"/>
    </source>
</evidence>
<dbReference type="PANTHER" id="PTHR20855">
    <property type="entry name" value="ADIPOR/PROGESTIN RECEPTOR-RELATED"/>
    <property type="match status" value="1"/>
</dbReference>
<reference evidence="9" key="1">
    <citation type="submission" date="2016-10" db="EMBL/GenBank/DDBJ databases">
        <authorList>
            <person name="Varghese N."/>
            <person name="Submissions S."/>
        </authorList>
    </citation>
    <scope>NUCLEOTIDE SEQUENCE [LARGE SCALE GENOMIC DNA]</scope>
    <source>
        <strain evidence="9">CGMCC 1.10369</strain>
    </source>
</reference>
<keyword evidence="5 7" id="KW-0472">Membrane</keyword>
<feature type="transmembrane region" description="Helical" evidence="7">
    <location>
        <begin position="193"/>
        <end position="211"/>
    </location>
</feature>
<dbReference type="GO" id="GO:0140911">
    <property type="term" value="F:pore-forming activity"/>
    <property type="evidence" value="ECO:0007669"/>
    <property type="project" value="InterPro"/>
</dbReference>
<feature type="transmembrane region" description="Helical" evidence="7">
    <location>
        <begin position="83"/>
        <end position="101"/>
    </location>
</feature>
<dbReference type="Pfam" id="PF03006">
    <property type="entry name" value="HlyIII"/>
    <property type="match status" value="1"/>
</dbReference>
<keyword evidence="3 7" id="KW-0812">Transmembrane</keyword>
<dbReference type="OrthoDB" id="9813689at2"/>
<feature type="binding site" evidence="6">
    <location>
        <position position="192"/>
    </location>
    <ligand>
        <name>Zn(2+)</name>
        <dbReference type="ChEBI" id="CHEBI:29105"/>
    </ligand>
</feature>
<dbReference type="InterPro" id="IPR004254">
    <property type="entry name" value="AdipoR/HlyIII-related"/>
</dbReference>
<dbReference type="STRING" id="745820.SAMN04488053_109127"/>
<evidence type="ECO:0000256" key="4">
    <source>
        <dbReference type="ARBA" id="ARBA00022989"/>
    </source>
</evidence>
<dbReference type="NCBIfam" id="TIGR01065">
    <property type="entry name" value="hlyIII"/>
    <property type="match status" value="1"/>
</dbReference>
<feature type="binding site" evidence="6">
    <location>
        <position position="188"/>
    </location>
    <ligand>
        <name>Zn(2+)</name>
        <dbReference type="ChEBI" id="CHEBI:29105"/>
    </ligand>
</feature>
<accession>A0A1H0I0Y7</accession>
<keyword evidence="9" id="KW-1185">Reference proteome</keyword>
<dbReference type="RefSeq" id="WP_090843489.1">
    <property type="nucleotide sequence ID" value="NZ_FNIL01000009.1"/>
</dbReference>
<keyword evidence="4 7" id="KW-1133">Transmembrane helix</keyword>
<evidence type="ECO:0000256" key="3">
    <source>
        <dbReference type="ARBA" id="ARBA00022692"/>
    </source>
</evidence>
<proteinExistence type="inferred from homology"/>
<dbReference type="AlphaFoldDB" id="A0A1H0I0Y7"/>
<evidence type="ECO:0000313" key="8">
    <source>
        <dbReference type="EMBL" id="SDO25039.1"/>
    </source>
</evidence>
<comment type="similarity">
    <text evidence="2">Belongs to the UPF0073 (Hly-III) family.</text>
</comment>
<sequence>MSTHKFTKEEEMVNSITHGIGIVFSLAALIVLTVQAAIHATSLHVISFALFGISMLVLYISSTVLHALPKGKLKDTFEIMDHASIYFFIAGTYTPFLFIAVQGWVGWTLFGIVWGAALAGTVLKIFFVKKYMFLSTLGYVILGWQIVFIWEPLSQAVPAAGLHYLIAGGLFYTVGAVFYMWRGFKYHHAVWHLFVLAGTVSHVFAVGYLLMV</sequence>
<gene>
    <name evidence="8" type="ORF">SAMN04488053_109127</name>
</gene>
<keyword evidence="6" id="KW-0862">Zinc</keyword>
<dbReference type="EMBL" id="FNIL01000009">
    <property type="protein sequence ID" value="SDO25039.1"/>
    <property type="molecule type" value="Genomic_DNA"/>
</dbReference>
<dbReference type="InterPro" id="IPR005744">
    <property type="entry name" value="Hy-lIII"/>
</dbReference>
<evidence type="ECO:0000256" key="6">
    <source>
        <dbReference type="PIRSR" id="PIRSR604254-1"/>
    </source>
</evidence>
<protein>
    <submittedName>
        <fullName evidence="8">Hemolysin III</fullName>
    </submittedName>
</protein>
<dbReference type="GO" id="GO:0012505">
    <property type="term" value="C:endomembrane system"/>
    <property type="evidence" value="ECO:0007669"/>
    <property type="project" value="UniProtKB-SubCell"/>
</dbReference>
<comment type="subcellular location">
    <subcellularLocation>
        <location evidence="1">Endomembrane system</location>
        <topology evidence="1">Multi-pass membrane protein</topology>
    </subcellularLocation>
</comment>
<feature type="transmembrane region" description="Helical" evidence="7">
    <location>
        <begin position="162"/>
        <end position="181"/>
    </location>
</feature>
<feature type="transmembrane region" description="Helical" evidence="7">
    <location>
        <begin position="12"/>
        <end position="38"/>
    </location>
</feature>
<feature type="binding site" evidence="6">
    <location>
        <position position="66"/>
    </location>
    <ligand>
        <name>Zn(2+)</name>
        <dbReference type="ChEBI" id="CHEBI:29105"/>
    </ligand>
</feature>
<dbReference type="GO" id="GO:0046872">
    <property type="term" value="F:metal ion binding"/>
    <property type="evidence" value="ECO:0007669"/>
    <property type="project" value="UniProtKB-KW"/>
</dbReference>
<dbReference type="Proteomes" id="UP000198778">
    <property type="component" value="Unassembled WGS sequence"/>
</dbReference>
<keyword evidence="6" id="KW-0479">Metal-binding</keyword>
<feature type="transmembrane region" description="Helical" evidence="7">
    <location>
        <begin position="44"/>
        <end position="62"/>
    </location>
</feature>
<evidence type="ECO:0000256" key="1">
    <source>
        <dbReference type="ARBA" id="ARBA00004127"/>
    </source>
</evidence>
<dbReference type="PANTHER" id="PTHR20855:SF129">
    <property type="entry name" value="HEMOLYSIN-3 HOMOLOG"/>
    <property type="match status" value="1"/>
</dbReference>
<evidence type="ECO:0000256" key="5">
    <source>
        <dbReference type="ARBA" id="ARBA00023136"/>
    </source>
</evidence>
<feature type="transmembrane region" description="Helical" evidence="7">
    <location>
        <begin position="107"/>
        <end position="126"/>
    </location>
</feature>
<dbReference type="GO" id="GO:0016020">
    <property type="term" value="C:membrane"/>
    <property type="evidence" value="ECO:0007669"/>
    <property type="project" value="InterPro"/>
</dbReference>
<feature type="transmembrane region" description="Helical" evidence="7">
    <location>
        <begin position="131"/>
        <end position="150"/>
    </location>
</feature>